<dbReference type="GO" id="GO:0004803">
    <property type="term" value="F:transposase activity"/>
    <property type="evidence" value="ECO:0007669"/>
    <property type="project" value="InterPro"/>
</dbReference>
<organism evidence="3 4">
    <name type="scientific">Oxynema aestuarii AP17</name>
    <dbReference type="NCBI Taxonomy" id="2064643"/>
    <lineage>
        <taxon>Bacteria</taxon>
        <taxon>Bacillati</taxon>
        <taxon>Cyanobacteriota</taxon>
        <taxon>Cyanophyceae</taxon>
        <taxon>Oscillatoriophycideae</taxon>
        <taxon>Oscillatoriales</taxon>
        <taxon>Oscillatoriaceae</taxon>
        <taxon>Oxynema</taxon>
        <taxon>Oxynema aestuarii</taxon>
    </lineage>
</organism>
<reference evidence="3 4" key="1">
    <citation type="submission" date="2020-04" db="EMBL/GenBank/DDBJ databases">
        <authorList>
            <person name="Basu S."/>
            <person name="Maruthanayagam V."/>
            <person name="Chakraborty S."/>
            <person name="Pramanik A."/>
            <person name="Mukherjee J."/>
            <person name="Brink B."/>
        </authorList>
    </citation>
    <scope>NUCLEOTIDE SEQUENCE [LARGE SCALE GENOMIC DNA]</scope>
    <source>
        <strain evidence="3 4">AP17</strain>
    </source>
</reference>
<feature type="domain" description="H repeat-associated protein N-terminal" evidence="2">
    <location>
        <begin position="28"/>
        <end position="114"/>
    </location>
</feature>
<evidence type="ECO:0000259" key="2">
    <source>
        <dbReference type="Pfam" id="PF13808"/>
    </source>
</evidence>
<dbReference type="Pfam" id="PF01609">
    <property type="entry name" value="DDE_Tnp_1"/>
    <property type="match status" value="1"/>
</dbReference>
<dbReference type="EMBL" id="CP051167">
    <property type="protein sequence ID" value="QIZ72208.1"/>
    <property type="molecule type" value="Genomic_DNA"/>
</dbReference>
<name>A0A6H1U015_9CYAN</name>
<dbReference type="PANTHER" id="PTHR30298:SF0">
    <property type="entry name" value="PROTEIN YBFL-RELATED"/>
    <property type="match status" value="1"/>
</dbReference>
<gene>
    <name evidence="3" type="ORF">HCG48_17855</name>
</gene>
<keyword evidence="4" id="KW-1185">Reference proteome</keyword>
<dbReference type="RefSeq" id="WP_168570358.1">
    <property type="nucleotide sequence ID" value="NZ_CP051167.1"/>
</dbReference>
<accession>A0A6H1U015</accession>
<dbReference type="KEGG" id="oxy:HCG48_17855"/>
<dbReference type="GO" id="GO:0003677">
    <property type="term" value="F:DNA binding"/>
    <property type="evidence" value="ECO:0007669"/>
    <property type="project" value="InterPro"/>
</dbReference>
<dbReference type="Pfam" id="PF13808">
    <property type="entry name" value="DDE_Tnp_1_assoc"/>
    <property type="match status" value="1"/>
</dbReference>
<evidence type="ECO:0000313" key="4">
    <source>
        <dbReference type="Proteomes" id="UP000500857"/>
    </source>
</evidence>
<dbReference type="AlphaFoldDB" id="A0A6H1U015"/>
<dbReference type="InterPro" id="IPR002559">
    <property type="entry name" value="Transposase_11"/>
</dbReference>
<dbReference type="NCBIfam" id="NF033564">
    <property type="entry name" value="transpos_ISAs1"/>
    <property type="match status" value="1"/>
</dbReference>
<dbReference type="InterPro" id="IPR032806">
    <property type="entry name" value="YbfD_N"/>
</dbReference>
<dbReference type="Proteomes" id="UP000500857">
    <property type="component" value="Chromosome"/>
</dbReference>
<dbReference type="PANTHER" id="PTHR30298">
    <property type="entry name" value="H REPEAT-ASSOCIATED PREDICTED TRANSPOSASE"/>
    <property type="match status" value="1"/>
</dbReference>
<dbReference type="InterPro" id="IPR047647">
    <property type="entry name" value="ISAs1_transpos"/>
</dbReference>
<sequence length="398" mass="45799">MVEAKNKKTGSQFQSIPSISEVQDNLLSYVEEIKDPRSHQPQKHLLKNILAIGILAVIAGAEGWEDMENYGLSKYVWLKEFLALPNGIPSDDTFRRVFERINPLELERILARWLQSIMRSLVGEVVSIDGKCLRGSYDREKGIKALSLLTVWPGKQQLILGKVKVQDKSNEIPAIPTLLKLLDLQGAVVTIDALGTQVKIVQQIQAQKADYVLALKKNHSTLYTQIEEEFESLRKSPSNPSEVSYEQRLEKGHHRVEKRRVWAIPISQFTHLHHQEQWCGLQTIVVVERIRHFSNKTTREVQFYLSSPPANASLLGKIIRQNWGIENQVHWALDVTFNEDYCRIRSGHTPHNLSLLRRWTLNVLRQETTLRRSLRQKQKRAAMNNDYMTTVLKAFCQA</sequence>
<evidence type="ECO:0000259" key="1">
    <source>
        <dbReference type="Pfam" id="PF01609"/>
    </source>
</evidence>
<dbReference type="GO" id="GO:0006313">
    <property type="term" value="P:DNA transposition"/>
    <property type="evidence" value="ECO:0007669"/>
    <property type="project" value="InterPro"/>
</dbReference>
<feature type="domain" description="Transposase IS4-like" evidence="1">
    <location>
        <begin position="124"/>
        <end position="360"/>
    </location>
</feature>
<proteinExistence type="predicted"/>
<protein>
    <submittedName>
        <fullName evidence="3">ISAs1 family transposase</fullName>
    </submittedName>
</protein>
<dbReference type="InterPro" id="IPR051698">
    <property type="entry name" value="Transposase_11-like"/>
</dbReference>
<evidence type="ECO:0000313" key="3">
    <source>
        <dbReference type="EMBL" id="QIZ72208.1"/>
    </source>
</evidence>